<proteinExistence type="predicted"/>
<dbReference type="InterPro" id="IPR012504">
    <property type="entry name" value="Spore_YabP"/>
</dbReference>
<comment type="caution">
    <text evidence="1">The sequence shown here is derived from an EMBL/GenBank/DDBJ whole genome shotgun (WGS) entry which is preliminary data.</text>
</comment>
<accession>A0ABV1G2U7</accession>
<reference evidence="1 2" key="1">
    <citation type="submission" date="2024-03" db="EMBL/GenBank/DDBJ databases">
        <title>Human intestinal bacterial collection.</title>
        <authorList>
            <person name="Pauvert C."/>
            <person name="Hitch T.C.A."/>
            <person name="Clavel T."/>
        </authorList>
    </citation>
    <scope>NUCLEOTIDE SEQUENCE [LARGE SCALE GENOMIC DNA]</scope>
    <source>
        <strain evidence="1 2">CLA-AA-H192</strain>
    </source>
</reference>
<evidence type="ECO:0000313" key="2">
    <source>
        <dbReference type="Proteomes" id="UP001491552"/>
    </source>
</evidence>
<evidence type="ECO:0000313" key="1">
    <source>
        <dbReference type="EMBL" id="MEQ2509735.1"/>
    </source>
</evidence>
<dbReference type="InterPro" id="IPR038705">
    <property type="entry name" value="YabP_sf"/>
</dbReference>
<gene>
    <name evidence="1" type="primary">yabP</name>
    <name evidence="1" type="ORF">WMO66_00500</name>
</gene>
<protein>
    <submittedName>
        <fullName evidence="1">Sporulation protein YabP</fullName>
    </submittedName>
</protein>
<dbReference type="PIRSF" id="PIRSF011576">
    <property type="entry name" value="YabP"/>
    <property type="match status" value="1"/>
</dbReference>
<dbReference type="Gene3D" id="2.60.40.2000">
    <property type="match status" value="1"/>
</dbReference>
<sequence>MAKEPMDGPHELRLENRARLSVNGVREVESFDEESVVLHTTKGVLVIRGQQLHLQTLSIDGGQVAVDGTVDAMSYEEAQRKGGLFSRLLR</sequence>
<dbReference type="Pfam" id="PF07873">
    <property type="entry name" value="YabP"/>
    <property type="match status" value="1"/>
</dbReference>
<dbReference type="RefSeq" id="WP_349134446.1">
    <property type="nucleotide sequence ID" value="NZ_JBBMFF010000043.1"/>
</dbReference>
<keyword evidence="2" id="KW-1185">Reference proteome</keyword>
<dbReference type="Proteomes" id="UP001491552">
    <property type="component" value="Unassembled WGS sequence"/>
</dbReference>
<organism evidence="1 2">
    <name type="scientific">Faecousia intestinalis</name>
    <dbReference type="NCBI Taxonomy" id="3133167"/>
    <lineage>
        <taxon>Bacteria</taxon>
        <taxon>Bacillati</taxon>
        <taxon>Bacillota</taxon>
        <taxon>Clostridia</taxon>
        <taxon>Eubacteriales</taxon>
        <taxon>Oscillospiraceae</taxon>
        <taxon>Faecousia</taxon>
    </lineage>
</organism>
<dbReference type="InterPro" id="IPR022476">
    <property type="entry name" value="Spore_YabP/YqfC"/>
</dbReference>
<dbReference type="EMBL" id="JBBMFF010000043">
    <property type="protein sequence ID" value="MEQ2509735.1"/>
    <property type="molecule type" value="Genomic_DNA"/>
</dbReference>
<name>A0ABV1G2U7_9FIRM</name>
<dbReference type="NCBIfam" id="TIGR02892">
    <property type="entry name" value="spore_yabP"/>
    <property type="match status" value="1"/>
</dbReference>